<name>A0A953L7N2_9BACT</name>
<dbReference type="PANTHER" id="PTHR43752:SF2">
    <property type="entry name" value="BNR_ASP-BOX REPEAT FAMILY PROTEIN"/>
    <property type="match status" value="1"/>
</dbReference>
<dbReference type="InterPro" id="IPR011040">
    <property type="entry name" value="Sialidase"/>
</dbReference>
<gene>
    <name evidence="2" type="ORF">KUV50_01490</name>
</gene>
<dbReference type="AlphaFoldDB" id="A0A953L7N2"/>
<sequence length="377" mass="41767">MKHYANDLSPGGSTAKTLWVGMIFLTMMLFSGCQSSNSETADQDDEMDLPVKDFVFDQADGFAQCHASTVALMENGEYAVAWFGGTEEKNDDVGIWMSTGTPGNWTEPIELEKLRNDPHWNPVLFKAPDGRLILYFKVGKEIPTWETWYTVSTDNAKTWSEAKELVPGDRGGRGPVKNKSIVLSNGDWLAPASHEEGSWRSFVDRSTDDGQSWTAEEYVPMDTSVVTGRGAIQPTLWESSPGNVHMLVRTTSGFIGRSDSKDNGKTWSEIYDIGLPNPNSGVDLVKLPNGDLVLAYNPDHKQWGDRSPLTLAVSEDNGETWPYKVNIETGPPDDEYSYPSIIAQGDTISVVYTWQREKVAFYQATGEQLKALAEEAN</sequence>
<dbReference type="RefSeq" id="WP_222578310.1">
    <property type="nucleotide sequence ID" value="NZ_JAHVHU010000002.1"/>
</dbReference>
<dbReference type="Pfam" id="PF13088">
    <property type="entry name" value="BNR_2"/>
    <property type="match status" value="1"/>
</dbReference>
<keyword evidence="3" id="KW-1185">Reference proteome</keyword>
<comment type="caution">
    <text evidence="2">The sequence shown here is derived from an EMBL/GenBank/DDBJ whole genome shotgun (WGS) entry which is preliminary data.</text>
</comment>
<evidence type="ECO:0000313" key="2">
    <source>
        <dbReference type="EMBL" id="MBY5956790.1"/>
    </source>
</evidence>
<accession>A0A953L7N2</accession>
<dbReference type="Proteomes" id="UP000753961">
    <property type="component" value="Unassembled WGS sequence"/>
</dbReference>
<dbReference type="PANTHER" id="PTHR43752">
    <property type="entry name" value="BNR/ASP-BOX REPEAT FAMILY PROTEIN"/>
    <property type="match status" value="1"/>
</dbReference>
<protein>
    <submittedName>
        <fullName evidence="2">Exo-alpha-sialidase</fullName>
    </submittedName>
</protein>
<evidence type="ECO:0000259" key="1">
    <source>
        <dbReference type="Pfam" id="PF13088"/>
    </source>
</evidence>
<dbReference type="PROSITE" id="PS51257">
    <property type="entry name" value="PROKAR_LIPOPROTEIN"/>
    <property type="match status" value="1"/>
</dbReference>
<dbReference type="InterPro" id="IPR036278">
    <property type="entry name" value="Sialidase_sf"/>
</dbReference>
<dbReference type="SUPFAM" id="SSF50939">
    <property type="entry name" value="Sialidases"/>
    <property type="match status" value="1"/>
</dbReference>
<reference evidence="2" key="1">
    <citation type="submission" date="2021-06" db="EMBL/GenBank/DDBJ databases">
        <title>44 bacteria genomes isolated from Dapeng, Shenzhen.</title>
        <authorList>
            <person name="Zheng W."/>
            <person name="Yu S."/>
            <person name="Huang Y."/>
        </authorList>
    </citation>
    <scope>NUCLEOTIDE SEQUENCE</scope>
    <source>
        <strain evidence="2">DP5N28-2</strain>
    </source>
</reference>
<feature type="domain" description="Sialidase" evidence="1">
    <location>
        <begin position="79"/>
        <end position="347"/>
    </location>
</feature>
<evidence type="ECO:0000313" key="3">
    <source>
        <dbReference type="Proteomes" id="UP000753961"/>
    </source>
</evidence>
<dbReference type="EMBL" id="JAHVHU010000002">
    <property type="protein sequence ID" value="MBY5956790.1"/>
    <property type="molecule type" value="Genomic_DNA"/>
</dbReference>
<proteinExistence type="predicted"/>
<organism evidence="2 3">
    <name type="scientific">Membranihabitans marinus</name>
    <dbReference type="NCBI Taxonomy" id="1227546"/>
    <lineage>
        <taxon>Bacteria</taxon>
        <taxon>Pseudomonadati</taxon>
        <taxon>Bacteroidota</taxon>
        <taxon>Saprospiria</taxon>
        <taxon>Saprospirales</taxon>
        <taxon>Saprospiraceae</taxon>
        <taxon>Membranihabitans</taxon>
    </lineage>
</organism>
<dbReference type="Gene3D" id="2.120.10.10">
    <property type="match status" value="1"/>
</dbReference>
<dbReference type="CDD" id="cd15482">
    <property type="entry name" value="Sialidase_non-viral"/>
    <property type="match status" value="1"/>
</dbReference>